<evidence type="ECO:0000259" key="1">
    <source>
        <dbReference type="Pfam" id="PF26372"/>
    </source>
</evidence>
<sequence>MSDENNYKGYDTSIIYDYREYPDVQAGICDNCGNAQFKSSVKNYVFLRECRKCGMKKTI</sequence>
<comment type="caution">
    <text evidence="2">The sequence shown here is derived from an EMBL/GenBank/DDBJ whole genome shotgun (WGS) entry which is preliminary data.</text>
</comment>
<feature type="domain" description="DUF8096" evidence="1">
    <location>
        <begin position="14"/>
        <end position="57"/>
    </location>
</feature>
<gene>
    <name evidence="2" type="ORF">ABW02_20310</name>
</gene>
<reference evidence="2 3" key="1">
    <citation type="submission" date="2015-05" db="EMBL/GenBank/DDBJ databases">
        <title>Whole genome sequence and identification of bacterial endophytes from Costus igneus.</title>
        <authorList>
            <person name="Lee Y.P."/>
            <person name="Gan H.M."/>
            <person name="Eng W."/>
            <person name="Wheatley M.S."/>
            <person name="Caraballo A."/>
            <person name="Polter S."/>
            <person name="Savka M.A."/>
            <person name="Hudson A.O."/>
        </authorList>
    </citation>
    <scope>NUCLEOTIDE SEQUENCE [LARGE SCALE GENOMIC DNA]</scope>
    <source>
        <strain evidence="2 3">RIT379</strain>
    </source>
</reference>
<dbReference type="RefSeq" id="WP_047944089.1">
    <property type="nucleotide sequence ID" value="NZ_CP053989.1"/>
</dbReference>
<dbReference type="Pfam" id="PF26372">
    <property type="entry name" value="DUF8096"/>
    <property type="match status" value="1"/>
</dbReference>
<accession>A0A0J1IAS5</accession>
<dbReference type="InterPro" id="IPR058409">
    <property type="entry name" value="DUF8096"/>
</dbReference>
<evidence type="ECO:0000313" key="2">
    <source>
        <dbReference type="EMBL" id="KLV23072.1"/>
    </source>
</evidence>
<dbReference type="EMBL" id="LDPH01000027">
    <property type="protein sequence ID" value="KLV23072.1"/>
    <property type="molecule type" value="Genomic_DNA"/>
</dbReference>
<protein>
    <recommendedName>
        <fullName evidence="1">DUF8096 domain-containing protein</fullName>
    </recommendedName>
</protein>
<dbReference type="PATRIC" id="fig|1397.4.peg.2818"/>
<name>A0A0J1IAS5_NIACI</name>
<dbReference type="AlphaFoldDB" id="A0A0J1IAS5"/>
<keyword evidence="3" id="KW-1185">Reference proteome</keyword>
<dbReference type="Proteomes" id="UP000036045">
    <property type="component" value="Unassembled WGS sequence"/>
</dbReference>
<evidence type="ECO:0000313" key="3">
    <source>
        <dbReference type="Proteomes" id="UP000036045"/>
    </source>
</evidence>
<proteinExistence type="predicted"/>
<dbReference type="GeneID" id="71772370"/>
<organism evidence="2 3">
    <name type="scientific">Niallia circulans</name>
    <name type="common">Bacillus circulans</name>
    <dbReference type="NCBI Taxonomy" id="1397"/>
    <lineage>
        <taxon>Bacteria</taxon>
        <taxon>Bacillati</taxon>
        <taxon>Bacillota</taxon>
        <taxon>Bacilli</taxon>
        <taxon>Bacillales</taxon>
        <taxon>Bacillaceae</taxon>
        <taxon>Niallia</taxon>
    </lineage>
</organism>